<feature type="region of interest" description="Disordered" evidence="1">
    <location>
        <begin position="142"/>
        <end position="161"/>
    </location>
</feature>
<reference evidence="2 3" key="1">
    <citation type="journal article" date="2016" name="Nat. Commun.">
        <title>Extremotolerant tardigrade genome and improved radiotolerance of human cultured cells by tardigrade-unique protein.</title>
        <authorList>
            <person name="Hashimoto T."/>
            <person name="Horikawa D.D."/>
            <person name="Saito Y."/>
            <person name="Kuwahara H."/>
            <person name="Kozuka-Hata H."/>
            <person name="Shin-I T."/>
            <person name="Minakuchi Y."/>
            <person name="Ohishi K."/>
            <person name="Motoyama A."/>
            <person name="Aizu T."/>
            <person name="Enomoto A."/>
            <person name="Kondo K."/>
            <person name="Tanaka S."/>
            <person name="Hara Y."/>
            <person name="Koshikawa S."/>
            <person name="Sagara H."/>
            <person name="Miura T."/>
            <person name="Yokobori S."/>
            <person name="Miyagawa K."/>
            <person name="Suzuki Y."/>
            <person name="Kubo T."/>
            <person name="Oyama M."/>
            <person name="Kohara Y."/>
            <person name="Fujiyama A."/>
            <person name="Arakawa K."/>
            <person name="Katayama T."/>
            <person name="Toyoda A."/>
            <person name="Kunieda T."/>
        </authorList>
    </citation>
    <scope>NUCLEOTIDE SEQUENCE [LARGE SCALE GENOMIC DNA]</scope>
    <source>
        <strain evidence="2 3">YOKOZUNA-1</strain>
    </source>
</reference>
<protein>
    <submittedName>
        <fullName evidence="2">Uncharacterized protein</fullName>
    </submittedName>
</protein>
<keyword evidence="3" id="KW-1185">Reference proteome</keyword>
<name>A0A1D1VLW1_RAMVA</name>
<dbReference type="AlphaFoldDB" id="A0A1D1VLW1"/>
<sequence length="161" mass="18149">MEVIPLTKWYAVPTPRLAQKANLYQGATSKEYHQEDINDDSHLHGSASSCGHDGKRRPHFPRSETFDKTIRLNKSLSEAHMGIHCLRRISGRIGERNQAQSGVFQPEYERPCSSSVLDLRQTKLSPRRNEEVQLEACKISKANSGNSMEHTGGEVSKYRAT</sequence>
<evidence type="ECO:0000313" key="3">
    <source>
        <dbReference type="Proteomes" id="UP000186922"/>
    </source>
</evidence>
<comment type="caution">
    <text evidence="2">The sequence shown here is derived from an EMBL/GenBank/DDBJ whole genome shotgun (WGS) entry which is preliminary data.</text>
</comment>
<evidence type="ECO:0000313" key="2">
    <source>
        <dbReference type="EMBL" id="GAU99478.1"/>
    </source>
</evidence>
<feature type="region of interest" description="Disordered" evidence="1">
    <location>
        <begin position="38"/>
        <end position="66"/>
    </location>
</feature>
<dbReference type="Proteomes" id="UP000186922">
    <property type="component" value="Unassembled WGS sequence"/>
</dbReference>
<organism evidence="2 3">
    <name type="scientific">Ramazzottius varieornatus</name>
    <name type="common">Water bear</name>
    <name type="synonym">Tardigrade</name>
    <dbReference type="NCBI Taxonomy" id="947166"/>
    <lineage>
        <taxon>Eukaryota</taxon>
        <taxon>Metazoa</taxon>
        <taxon>Ecdysozoa</taxon>
        <taxon>Tardigrada</taxon>
        <taxon>Eutardigrada</taxon>
        <taxon>Parachela</taxon>
        <taxon>Hypsibioidea</taxon>
        <taxon>Ramazzottiidae</taxon>
        <taxon>Ramazzottius</taxon>
    </lineage>
</organism>
<accession>A0A1D1VLW1</accession>
<gene>
    <name evidence="2" type="primary">RvY_10477-1</name>
    <name evidence="2" type="synonym">RvY_10477.1</name>
    <name evidence="2" type="ORF">RvY_10477</name>
</gene>
<proteinExistence type="predicted"/>
<dbReference type="EMBL" id="BDGG01000005">
    <property type="protein sequence ID" value="GAU99478.1"/>
    <property type="molecule type" value="Genomic_DNA"/>
</dbReference>
<evidence type="ECO:0000256" key="1">
    <source>
        <dbReference type="SAM" id="MobiDB-lite"/>
    </source>
</evidence>